<reference evidence="2 3" key="1">
    <citation type="submission" date="2018-01" db="EMBL/GenBank/DDBJ databases">
        <title>Bacillus asahii Genome sequencing and assembly.</title>
        <authorList>
            <person name="Jiang H."/>
            <person name="Feng Y."/>
            <person name="Zhao F."/>
            <person name="Lin X."/>
        </authorList>
    </citation>
    <scope>NUCLEOTIDE SEQUENCE [LARGE SCALE GENOMIC DNA]</scope>
    <source>
        <strain evidence="2 3">OM18</strain>
    </source>
</reference>
<dbReference type="EMBL" id="CP026095">
    <property type="protein sequence ID" value="AZV42959.1"/>
    <property type="molecule type" value="Genomic_DNA"/>
</dbReference>
<gene>
    <name evidence="2" type="ORF">BAOM_2350</name>
</gene>
<accession>A0A3Q9RME0</accession>
<name>A0A3Q9RME0_9BACI</name>
<organism evidence="2 3">
    <name type="scientific">Peribacillus asahii</name>
    <dbReference type="NCBI Taxonomy" id="228899"/>
    <lineage>
        <taxon>Bacteria</taxon>
        <taxon>Bacillati</taxon>
        <taxon>Bacillota</taxon>
        <taxon>Bacilli</taxon>
        <taxon>Bacillales</taxon>
        <taxon>Bacillaceae</taxon>
        <taxon>Peribacillus</taxon>
    </lineage>
</organism>
<evidence type="ECO:0000313" key="3">
    <source>
        <dbReference type="Proteomes" id="UP000283095"/>
    </source>
</evidence>
<evidence type="ECO:0000313" key="2">
    <source>
        <dbReference type="EMBL" id="AZV42959.1"/>
    </source>
</evidence>
<evidence type="ECO:0000256" key="1">
    <source>
        <dbReference type="SAM" id="Phobius"/>
    </source>
</evidence>
<dbReference type="KEGG" id="pasa:BAOM_2350"/>
<keyword evidence="1" id="KW-0472">Membrane</keyword>
<feature type="transmembrane region" description="Helical" evidence="1">
    <location>
        <begin position="27"/>
        <end position="46"/>
    </location>
</feature>
<keyword evidence="1" id="KW-1133">Transmembrane helix</keyword>
<dbReference type="AlphaFoldDB" id="A0A3Q9RME0"/>
<protein>
    <submittedName>
        <fullName evidence="2">Uncharacterized protein</fullName>
    </submittedName>
</protein>
<sequence>MLPVILLVCLALWLVLVSPNFLAARFLISCILIGVLALLIYITPLFNDM</sequence>
<proteinExistence type="predicted"/>
<keyword evidence="1" id="KW-0812">Transmembrane</keyword>
<dbReference type="Proteomes" id="UP000283095">
    <property type="component" value="Chromosome"/>
</dbReference>